<dbReference type="AlphaFoldDB" id="A0A1C4CCG2"/>
<evidence type="ECO:0000313" key="14">
    <source>
        <dbReference type="EMBL" id="OFD96529.1"/>
    </source>
</evidence>
<dbReference type="GO" id="GO:0005524">
    <property type="term" value="F:ATP binding"/>
    <property type="evidence" value="ECO:0007669"/>
    <property type="project" value="UniProtKB-KW"/>
</dbReference>
<evidence type="ECO:0000256" key="13">
    <source>
        <dbReference type="ARBA" id="ARBA00023136"/>
    </source>
</evidence>
<dbReference type="SMART" id="SM00388">
    <property type="entry name" value="HisKA"/>
    <property type="match status" value="1"/>
</dbReference>
<dbReference type="Pfam" id="PF02518">
    <property type="entry name" value="HATPase_c"/>
    <property type="match status" value="1"/>
</dbReference>
<dbReference type="InterPro" id="IPR036890">
    <property type="entry name" value="HATPase_C_sf"/>
</dbReference>
<dbReference type="PANTHER" id="PTHR45528:SF1">
    <property type="entry name" value="SENSOR HISTIDINE KINASE CPXA"/>
    <property type="match status" value="1"/>
</dbReference>
<keyword evidence="4" id="KW-1003">Cell membrane</keyword>
<dbReference type="SUPFAM" id="SSF55874">
    <property type="entry name" value="ATPase domain of HSP90 chaperone/DNA topoisomerase II/histidine kinase"/>
    <property type="match status" value="1"/>
</dbReference>
<dbReference type="SMART" id="SM00304">
    <property type="entry name" value="HAMP"/>
    <property type="match status" value="1"/>
</dbReference>
<gene>
    <name evidence="14" type="ORF">BWGOE11_19690</name>
</gene>
<dbReference type="Pfam" id="PF00512">
    <property type="entry name" value="HisKA"/>
    <property type="match status" value="1"/>
</dbReference>
<dbReference type="Gene3D" id="1.10.287.130">
    <property type="match status" value="1"/>
</dbReference>
<evidence type="ECO:0000256" key="12">
    <source>
        <dbReference type="ARBA" id="ARBA00023012"/>
    </source>
</evidence>
<evidence type="ECO:0000256" key="7">
    <source>
        <dbReference type="ARBA" id="ARBA00022692"/>
    </source>
</evidence>
<evidence type="ECO:0000256" key="10">
    <source>
        <dbReference type="ARBA" id="ARBA00022840"/>
    </source>
</evidence>
<evidence type="ECO:0000256" key="3">
    <source>
        <dbReference type="ARBA" id="ARBA00012438"/>
    </source>
</evidence>
<evidence type="ECO:0000256" key="2">
    <source>
        <dbReference type="ARBA" id="ARBA00004651"/>
    </source>
</evidence>
<dbReference type="SUPFAM" id="SSF158472">
    <property type="entry name" value="HAMP domain-like"/>
    <property type="match status" value="1"/>
</dbReference>
<proteinExistence type="predicted"/>
<comment type="subcellular location">
    <subcellularLocation>
        <location evidence="2">Cell membrane</location>
        <topology evidence="2">Multi-pass membrane protein</topology>
    </subcellularLocation>
</comment>
<dbReference type="InterPro" id="IPR005467">
    <property type="entry name" value="His_kinase_dom"/>
</dbReference>
<dbReference type="PROSITE" id="PS50885">
    <property type="entry name" value="HAMP"/>
    <property type="match status" value="1"/>
</dbReference>
<dbReference type="InterPro" id="IPR003660">
    <property type="entry name" value="HAMP_dom"/>
</dbReference>
<dbReference type="Proteomes" id="UP000175835">
    <property type="component" value="Unassembled WGS sequence"/>
</dbReference>
<dbReference type="InterPro" id="IPR050398">
    <property type="entry name" value="HssS/ArlS-like"/>
</dbReference>
<keyword evidence="13" id="KW-0472">Membrane</keyword>
<keyword evidence="12" id="KW-0902">Two-component regulatory system</keyword>
<evidence type="ECO:0000256" key="8">
    <source>
        <dbReference type="ARBA" id="ARBA00022741"/>
    </source>
</evidence>
<evidence type="ECO:0000256" key="11">
    <source>
        <dbReference type="ARBA" id="ARBA00022989"/>
    </source>
</evidence>
<organism evidence="14 15">
    <name type="scientific">Bacillus mycoides</name>
    <dbReference type="NCBI Taxonomy" id="1405"/>
    <lineage>
        <taxon>Bacteria</taxon>
        <taxon>Bacillati</taxon>
        <taxon>Bacillota</taxon>
        <taxon>Bacilli</taxon>
        <taxon>Bacillales</taxon>
        <taxon>Bacillaceae</taxon>
        <taxon>Bacillus</taxon>
        <taxon>Bacillus cereus group</taxon>
    </lineage>
</organism>
<keyword evidence="11" id="KW-1133">Transmembrane helix</keyword>
<dbReference type="InterPro" id="IPR003661">
    <property type="entry name" value="HisK_dim/P_dom"/>
</dbReference>
<dbReference type="InterPro" id="IPR036097">
    <property type="entry name" value="HisK_dim/P_sf"/>
</dbReference>
<dbReference type="Pfam" id="PF00672">
    <property type="entry name" value="HAMP"/>
    <property type="match status" value="1"/>
</dbReference>
<keyword evidence="10" id="KW-0067">ATP-binding</keyword>
<keyword evidence="7" id="KW-0812">Transmembrane</keyword>
<protein>
    <recommendedName>
        <fullName evidence="3">histidine kinase</fullName>
        <ecNumber evidence="3">2.7.13.3</ecNumber>
    </recommendedName>
</protein>
<dbReference type="CDD" id="cd06225">
    <property type="entry name" value="HAMP"/>
    <property type="match status" value="1"/>
</dbReference>
<dbReference type="RefSeq" id="WP_002202420.1">
    <property type="nucleotide sequence ID" value="NZ_FMBF01000018.1"/>
</dbReference>
<dbReference type="Gene3D" id="3.30.565.10">
    <property type="entry name" value="Histidine kinase-like ATPase, C-terminal domain"/>
    <property type="match status" value="1"/>
</dbReference>
<dbReference type="SUPFAM" id="SSF47384">
    <property type="entry name" value="Homodimeric domain of signal transducing histidine kinase"/>
    <property type="match status" value="1"/>
</dbReference>
<dbReference type="InterPro" id="IPR003594">
    <property type="entry name" value="HATPase_dom"/>
</dbReference>
<dbReference type="FunFam" id="3.30.565.10:FF:000013">
    <property type="entry name" value="Two-component sensor histidine kinase"/>
    <property type="match status" value="1"/>
</dbReference>
<dbReference type="EMBL" id="LXLX01000025">
    <property type="protein sequence ID" value="OFD96529.1"/>
    <property type="molecule type" value="Genomic_DNA"/>
</dbReference>
<reference evidence="14 15" key="1">
    <citation type="submission" date="2016-05" db="EMBL/GenBank/DDBJ databases">
        <title>Bacillus thuringiensis and Bacillus weihenstephanensis as novel biocontrol agents of wilt causing Verticillium species.</title>
        <authorList>
            <person name="Hollensteiner J."/>
            <person name="Wemheuer F."/>
            <person name="Harting R."/>
            <person name="Kolarzyk A."/>
            <person name="Diaz-Valerio S."/>
            <person name="Poehlein A."/>
            <person name="Brzuszkiewicz E."/>
            <person name="Nesemann K."/>
            <person name="Braus-Stromeyer S."/>
            <person name="Braus G."/>
            <person name="Daniel R."/>
            <person name="Liesegang H."/>
        </authorList>
    </citation>
    <scope>NUCLEOTIDE SEQUENCE [LARGE SCALE GENOMIC DNA]</scope>
    <source>
        <strain evidence="14 15">GOE11</strain>
    </source>
</reference>
<dbReference type="PANTHER" id="PTHR45528">
    <property type="entry name" value="SENSOR HISTIDINE KINASE CPXA"/>
    <property type="match status" value="1"/>
</dbReference>
<dbReference type="PATRIC" id="fig|86662.23.peg.1884"/>
<keyword evidence="9 14" id="KW-0418">Kinase</keyword>
<keyword evidence="5" id="KW-0597">Phosphoprotein</keyword>
<dbReference type="SMART" id="SM00387">
    <property type="entry name" value="HATPase_c"/>
    <property type="match status" value="1"/>
</dbReference>
<keyword evidence="8" id="KW-0547">Nucleotide-binding</keyword>
<dbReference type="GO" id="GO:0005886">
    <property type="term" value="C:plasma membrane"/>
    <property type="evidence" value="ECO:0007669"/>
    <property type="project" value="UniProtKB-SubCell"/>
</dbReference>
<dbReference type="CDD" id="cd00082">
    <property type="entry name" value="HisKA"/>
    <property type="match status" value="1"/>
</dbReference>
<sequence length="352" mass="40322">MKIKSLQGIRAKFFLAFICSILLATVSIIAFQILIGNIYIHASALEEKYSFLYFIVFLIFTTIYFAFMTKTTMKRLDKINESVKEISNGNLEIHIPISKSDEIGELAKNINKMVKSLNESIENERTSQEMKNEMISNISHDLRTPITSLIGYADLLSNNLHLNVEECDQYVNVLKRKSYELKSQIDDLLDYCQITYKEIDLHKNVIDMKALIEQIMIDFVPQLDGANMNFQILGEQKLHVEVDIELIVRLLENIINNSITYGRAGKEILISISKRKSNVEIEIKNFGHHIPKENLPYVFEKFYRGEKSRSAYTGGKGMGLAIARSIAQLHKGDITVHSNDKETVFTVILPQY</sequence>
<evidence type="ECO:0000256" key="9">
    <source>
        <dbReference type="ARBA" id="ARBA00022777"/>
    </source>
</evidence>
<dbReference type="PRINTS" id="PR00344">
    <property type="entry name" value="BCTRLSENSOR"/>
</dbReference>
<dbReference type="EC" id="2.7.13.3" evidence="3"/>
<evidence type="ECO:0000313" key="15">
    <source>
        <dbReference type="Proteomes" id="UP000175835"/>
    </source>
</evidence>
<evidence type="ECO:0000256" key="4">
    <source>
        <dbReference type="ARBA" id="ARBA00022475"/>
    </source>
</evidence>
<dbReference type="GO" id="GO:0000155">
    <property type="term" value="F:phosphorelay sensor kinase activity"/>
    <property type="evidence" value="ECO:0007669"/>
    <property type="project" value="InterPro"/>
</dbReference>
<dbReference type="InterPro" id="IPR004358">
    <property type="entry name" value="Sig_transdc_His_kin-like_C"/>
</dbReference>
<comment type="caution">
    <text evidence="14">The sequence shown here is derived from an EMBL/GenBank/DDBJ whole genome shotgun (WGS) entry which is preliminary data.</text>
</comment>
<keyword evidence="6" id="KW-0808">Transferase</keyword>
<evidence type="ECO:0000256" key="6">
    <source>
        <dbReference type="ARBA" id="ARBA00022679"/>
    </source>
</evidence>
<comment type="catalytic activity">
    <reaction evidence="1">
        <text>ATP + protein L-histidine = ADP + protein N-phospho-L-histidine.</text>
        <dbReference type="EC" id="2.7.13.3"/>
    </reaction>
</comment>
<dbReference type="Gene3D" id="6.10.340.10">
    <property type="match status" value="1"/>
</dbReference>
<evidence type="ECO:0000256" key="1">
    <source>
        <dbReference type="ARBA" id="ARBA00000085"/>
    </source>
</evidence>
<accession>A0A1C4CCG2</accession>
<name>A0A1C4CCG2_BACMY</name>
<dbReference type="PROSITE" id="PS50109">
    <property type="entry name" value="HIS_KIN"/>
    <property type="match status" value="1"/>
</dbReference>
<evidence type="ECO:0000256" key="5">
    <source>
        <dbReference type="ARBA" id="ARBA00022553"/>
    </source>
</evidence>